<dbReference type="RefSeq" id="WP_141924169.1">
    <property type="nucleotide sequence ID" value="NZ_VFQC01000001.1"/>
</dbReference>
<feature type="region of interest" description="Disordered" evidence="1">
    <location>
        <begin position="198"/>
        <end position="218"/>
    </location>
</feature>
<dbReference type="Proteomes" id="UP000317422">
    <property type="component" value="Unassembled WGS sequence"/>
</dbReference>
<evidence type="ECO:0000256" key="1">
    <source>
        <dbReference type="SAM" id="MobiDB-lite"/>
    </source>
</evidence>
<evidence type="ECO:0000256" key="2">
    <source>
        <dbReference type="SAM" id="Phobius"/>
    </source>
</evidence>
<protein>
    <submittedName>
        <fullName evidence="3">Uncharacterized protein</fullName>
    </submittedName>
</protein>
<organism evidence="3 4">
    <name type="scientific">Haloactinospora alba</name>
    <dbReference type="NCBI Taxonomy" id="405555"/>
    <lineage>
        <taxon>Bacteria</taxon>
        <taxon>Bacillati</taxon>
        <taxon>Actinomycetota</taxon>
        <taxon>Actinomycetes</taxon>
        <taxon>Streptosporangiales</taxon>
        <taxon>Nocardiopsidaceae</taxon>
        <taxon>Haloactinospora</taxon>
    </lineage>
</organism>
<gene>
    <name evidence="3" type="ORF">FHX37_2687</name>
</gene>
<keyword evidence="2" id="KW-1133">Transmembrane helix</keyword>
<comment type="caution">
    <text evidence="3">The sequence shown here is derived from an EMBL/GenBank/DDBJ whole genome shotgun (WGS) entry which is preliminary data.</text>
</comment>
<feature type="region of interest" description="Disordered" evidence="1">
    <location>
        <begin position="1"/>
        <end position="65"/>
    </location>
</feature>
<sequence>MAGQPPYPPPGPQQPNPPQQPPPGYGPPGGQPPPPGYPAPPQQQDPHPPWNSGPPGPGYPQRPSRGRGWLIGGIAGGAAVLFVAAGITTWAVVRTPPPLSGVADCDAFLTESELSGVPDAESSDIIEDRYEESMPVTDGGVTAEEALLCSTGSGTELSERPVLQVSVFRFPTDTAEDDYTRMQQHLSDVRTEMGESYDVDLSEDASSPEDGSIEVGKREMGTGDGGFVYYVDDPNSEYLMDDQSLAWATFVSRNLMVNVGYSGSDGLSPEEKLEVADDLASTVEGTLTRASETEYETE</sequence>
<dbReference type="OrthoDB" id="9886509at2"/>
<name>A0A543NLM3_9ACTN</name>
<keyword evidence="2" id="KW-0812">Transmembrane</keyword>
<accession>A0A543NLM3</accession>
<dbReference type="EMBL" id="VFQC01000001">
    <property type="protein sequence ID" value="TQN32709.1"/>
    <property type="molecule type" value="Genomic_DNA"/>
</dbReference>
<feature type="compositionally biased region" description="Acidic residues" evidence="1">
    <location>
        <begin position="198"/>
        <end position="207"/>
    </location>
</feature>
<dbReference type="SUPFAM" id="SSF81995">
    <property type="entry name" value="beta-sandwich domain of Sec23/24"/>
    <property type="match status" value="1"/>
</dbReference>
<feature type="transmembrane region" description="Helical" evidence="2">
    <location>
        <begin position="69"/>
        <end position="93"/>
    </location>
</feature>
<keyword evidence="4" id="KW-1185">Reference proteome</keyword>
<proteinExistence type="predicted"/>
<reference evidence="3 4" key="1">
    <citation type="submission" date="2019-06" db="EMBL/GenBank/DDBJ databases">
        <title>Sequencing the genomes of 1000 actinobacteria strains.</title>
        <authorList>
            <person name="Klenk H.-P."/>
        </authorList>
    </citation>
    <scope>NUCLEOTIDE SEQUENCE [LARGE SCALE GENOMIC DNA]</scope>
    <source>
        <strain evidence="3 4">DSM 45015</strain>
    </source>
</reference>
<dbReference type="AlphaFoldDB" id="A0A543NLM3"/>
<evidence type="ECO:0000313" key="3">
    <source>
        <dbReference type="EMBL" id="TQN32709.1"/>
    </source>
</evidence>
<keyword evidence="2" id="KW-0472">Membrane</keyword>
<feature type="compositionally biased region" description="Pro residues" evidence="1">
    <location>
        <begin position="1"/>
        <end position="60"/>
    </location>
</feature>
<evidence type="ECO:0000313" key="4">
    <source>
        <dbReference type="Proteomes" id="UP000317422"/>
    </source>
</evidence>